<dbReference type="Pfam" id="PF07705">
    <property type="entry name" value="CARDB"/>
    <property type="match status" value="1"/>
</dbReference>
<accession>A0A7V4JQS9</accession>
<organism evidence="2">
    <name type="scientific">Thermodesulfobacterium geofontis</name>
    <dbReference type="NCBI Taxonomy" id="1295609"/>
    <lineage>
        <taxon>Bacteria</taxon>
        <taxon>Pseudomonadati</taxon>
        <taxon>Thermodesulfobacteriota</taxon>
        <taxon>Thermodesulfobacteria</taxon>
        <taxon>Thermodesulfobacteriales</taxon>
        <taxon>Thermodesulfobacteriaceae</taxon>
        <taxon>Thermodesulfobacterium</taxon>
    </lineage>
</organism>
<dbReference type="InterPro" id="IPR011635">
    <property type="entry name" value="CARDB"/>
</dbReference>
<reference evidence="2" key="1">
    <citation type="journal article" date="2020" name="mSystems">
        <title>Genome- and Community-Level Interaction Insights into Carbon Utilization and Element Cycling Functions of Hydrothermarchaeota in Hydrothermal Sediment.</title>
        <authorList>
            <person name="Zhou Z."/>
            <person name="Liu Y."/>
            <person name="Xu W."/>
            <person name="Pan J."/>
            <person name="Luo Z.H."/>
            <person name="Li M."/>
        </authorList>
    </citation>
    <scope>NUCLEOTIDE SEQUENCE [LARGE SCALE GENOMIC DNA]</scope>
    <source>
        <strain evidence="2">SpSt-711</strain>
    </source>
</reference>
<dbReference type="EMBL" id="DTEI01000085">
    <property type="protein sequence ID" value="HGU15993.1"/>
    <property type="molecule type" value="Genomic_DNA"/>
</dbReference>
<evidence type="ECO:0000313" key="2">
    <source>
        <dbReference type="EMBL" id="HGU15993.1"/>
    </source>
</evidence>
<name>A0A7V4JQS9_9BACT</name>
<dbReference type="InterPro" id="IPR013783">
    <property type="entry name" value="Ig-like_fold"/>
</dbReference>
<protein>
    <recommendedName>
        <fullName evidence="1">CARDB domain-containing protein</fullName>
    </recommendedName>
</protein>
<dbReference type="AlphaFoldDB" id="A0A7V4JQS9"/>
<feature type="domain" description="CARDB" evidence="1">
    <location>
        <begin position="169"/>
        <end position="274"/>
    </location>
</feature>
<evidence type="ECO:0000259" key="1">
    <source>
        <dbReference type="Pfam" id="PF07705"/>
    </source>
</evidence>
<sequence length="283" mass="31459">MKKIYLLIISFILFLLSNPIFAQSLGEWKISRLWTEPACYTKLPDKDTTITVKVEFQCVGPKVSKCQDLTLKSYWDSSIEHVKKEINLTQAVIDTCGPSATTCTVLIDGEKMDVKILPMNRILISKTGFISPRLTGDIKLTLEAYTGKTLTDKKIIIIKPCEQTGQAKPDLVVERVELPEIFTVGPDKMADIKGILVVKNAGSAPSSKCYVDIVFEGTKTHRKENARYPVPNLNPGATYSITIFIKLLEGNYKACAFLDPTNVVAESNETNNKTCRSFSVRGK</sequence>
<proteinExistence type="predicted"/>
<gene>
    <name evidence="2" type="ORF">ENU91_04995</name>
</gene>
<comment type="caution">
    <text evidence="2">The sequence shown here is derived from an EMBL/GenBank/DDBJ whole genome shotgun (WGS) entry which is preliminary data.</text>
</comment>
<dbReference type="Gene3D" id="2.60.40.10">
    <property type="entry name" value="Immunoglobulins"/>
    <property type="match status" value="1"/>
</dbReference>